<sequence>MAQIGYINYLVGTFILSGIFLLRYDTGTYRVAKMKRELKWARFAGWSNIVLGIVTFGANWVYENFFW</sequence>
<evidence type="ECO:0000313" key="3">
    <source>
        <dbReference type="Proteomes" id="UP000262939"/>
    </source>
</evidence>
<name>A0A372LLN7_9BACI</name>
<keyword evidence="1" id="KW-0812">Transmembrane</keyword>
<organism evidence="2 3">
    <name type="scientific">Peribacillus glennii</name>
    <dbReference type="NCBI Taxonomy" id="2303991"/>
    <lineage>
        <taxon>Bacteria</taxon>
        <taxon>Bacillati</taxon>
        <taxon>Bacillota</taxon>
        <taxon>Bacilli</taxon>
        <taxon>Bacillales</taxon>
        <taxon>Bacillaceae</taxon>
        <taxon>Peribacillus</taxon>
    </lineage>
</organism>
<keyword evidence="1" id="KW-0472">Membrane</keyword>
<reference evidence="2 3" key="1">
    <citation type="submission" date="2018-08" db="EMBL/GenBank/DDBJ databases">
        <title>Bacillus chawlae sp. nov., Bacillus glennii sp. nov., and Bacillus saganii sp. nov. Isolated from the Vehicle Assembly Building at Kennedy Space Center where the Viking Spacecraft were Assembled.</title>
        <authorList>
            <person name="Seuylemezian A."/>
            <person name="Vaishampayan P."/>
        </authorList>
    </citation>
    <scope>NUCLEOTIDE SEQUENCE [LARGE SCALE GENOMIC DNA]</scope>
    <source>
        <strain evidence="2 3">V44-8</strain>
    </source>
</reference>
<dbReference type="RefSeq" id="WP_117320664.1">
    <property type="nucleotide sequence ID" value="NZ_QVTD01000001.1"/>
</dbReference>
<dbReference type="NCBIfam" id="NF042414">
    <property type="entry name" value="CLC_0170_fam"/>
    <property type="match status" value="1"/>
</dbReference>
<protein>
    <submittedName>
        <fullName evidence="2">Uncharacterized protein</fullName>
    </submittedName>
</protein>
<evidence type="ECO:0000313" key="2">
    <source>
        <dbReference type="EMBL" id="RFU66693.1"/>
    </source>
</evidence>
<gene>
    <name evidence="2" type="ORF">D0466_00845</name>
</gene>
<accession>A0A372LLN7</accession>
<feature type="transmembrane region" description="Helical" evidence="1">
    <location>
        <begin position="43"/>
        <end position="62"/>
    </location>
</feature>
<dbReference type="InterPro" id="IPR049971">
    <property type="entry name" value="CLC_0170-like"/>
</dbReference>
<dbReference type="AlphaFoldDB" id="A0A372LLN7"/>
<feature type="transmembrane region" description="Helical" evidence="1">
    <location>
        <begin position="6"/>
        <end position="22"/>
    </location>
</feature>
<proteinExistence type="predicted"/>
<comment type="caution">
    <text evidence="2">The sequence shown here is derived from an EMBL/GenBank/DDBJ whole genome shotgun (WGS) entry which is preliminary data.</text>
</comment>
<dbReference type="Proteomes" id="UP000262939">
    <property type="component" value="Unassembled WGS sequence"/>
</dbReference>
<keyword evidence="3" id="KW-1185">Reference proteome</keyword>
<dbReference type="OrthoDB" id="2897521at2"/>
<dbReference type="EMBL" id="QVTD01000001">
    <property type="protein sequence ID" value="RFU66693.1"/>
    <property type="molecule type" value="Genomic_DNA"/>
</dbReference>
<keyword evidence="1" id="KW-1133">Transmembrane helix</keyword>
<evidence type="ECO:0000256" key="1">
    <source>
        <dbReference type="SAM" id="Phobius"/>
    </source>
</evidence>